<keyword evidence="2" id="KW-0732">Signal</keyword>
<feature type="region of interest" description="Disordered" evidence="1">
    <location>
        <begin position="35"/>
        <end position="85"/>
    </location>
</feature>
<organism evidence="3 4">
    <name type="scientific">Polystyrenella longa</name>
    <dbReference type="NCBI Taxonomy" id="2528007"/>
    <lineage>
        <taxon>Bacteria</taxon>
        <taxon>Pseudomonadati</taxon>
        <taxon>Planctomycetota</taxon>
        <taxon>Planctomycetia</taxon>
        <taxon>Planctomycetales</taxon>
        <taxon>Planctomycetaceae</taxon>
        <taxon>Polystyrenella</taxon>
    </lineage>
</organism>
<reference evidence="3 4" key="1">
    <citation type="submission" date="2019-02" db="EMBL/GenBank/DDBJ databases">
        <title>Deep-cultivation of Planctomycetes and their phenomic and genomic characterization uncovers novel biology.</title>
        <authorList>
            <person name="Wiegand S."/>
            <person name="Jogler M."/>
            <person name="Boedeker C."/>
            <person name="Pinto D."/>
            <person name="Vollmers J."/>
            <person name="Rivas-Marin E."/>
            <person name="Kohn T."/>
            <person name="Peeters S.H."/>
            <person name="Heuer A."/>
            <person name="Rast P."/>
            <person name="Oberbeckmann S."/>
            <person name="Bunk B."/>
            <person name="Jeske O."/>
            <person name="Meyerdierks A."/>
            <person name="Storesund J.E."/>
            <person name="Kallscheuer N."/>
            <person name="Luecker S."/>
            <person name="Lage O.M."/>
            <person name="Pohl T."/>
            <person name="Merkel B.J."/>
            <person name="Hornburger P."/>
            <person name="Mueller R.-W."/>
            <person name="Bruemmer F."/>
            <person name="Labrenz M."/>
            <person name="Spormann A.M."/>
            <person name="Op den Camp H."/>
            <person name="Overmann J."/>
            <person name="Amann R."/>
            <person name="Jetten M.S.M."/>
            <person name="Mascher T."/>
            <person name="Medema M.H."/>
            <person name="Devos D.P."/>
            <person name="Kaster A.-K."/>
            <person name="Ovreas L."/>
            <person name="Rohde M."/>
            <person name="Galperin M.Y."/>
            <person name="Jogler C."/>
        </authorList>
    </citation>
    <scope>NUCLEOTIDE SEQUENCE [LARGE SCALE GENOMIC DNA]</scope>
    <source>
        <strain evidence="3 4">Pla110</strain>
    </source>
</reference>
<dbReference type="OrthoDB" id="213598at2"/>
<dbReference type="Proteomes" id="UP000317178">
    <property type="component" value="Chromosome"/>
</dbReference>
<feature type="signal peptide" evidence="2">
    <location>
        <begin position="1"/>
        <end position="20"/>
    </location>
</feature>
<evidence type="ECO:0000256" key="2">
    <source>
        <dbReference type="SAM" id="SignalP"/>
    </source>
</evidence>
<sequence precursor="true">MKTKLCTLILTLLISPCLLADDFLPPITMAMQNSDPFSGLGDPSGDFNLPAPGGNDFGAPPDFSAPLQSPTTPSPAPDPAFTVPGNDPFLAPQQQQFNPYQPIMPGPAPTQGFTGAQPYDFGWKQRYDVNWMPAESTSPDVGDFGILEFDAEWEYSMPFAQYWVLSSTPQFGVQFWDGPDSSPIPTRNLPSEVYRFGWDFELETPANGPWSVQLGFTPSINTDLQDNLTSDAYNWDGRGILFYNASPTMTYALGVGFWDRVDDQWIPYAGFVWTPSPRWEFRIMSPESRISYFLGNFMGYKTWLYGKGEYHVDAYEIDMEPAGVREKIQIEDWRAVMGIYFDRGHYQKFIEAGWVFNREVTFNNGTPGFDIGDGFLLQGGYRF</sequence>
<keyword evidence="4" id="KW-1185">Reference proteome</keyword>
<evidence type="ECO:0000313" key="3">
    <source>
        <dbReference type="EMBL" id="QDU82767.1"/>
    </source>
</evidence>
<feature type="chain" id="PRO_5022015645" evidence="2">
    <location>
        <begin position="21"/>
        <end position="383"/>
    </location>
</feature>
<dbReference type="KEGG" id="plon:Pla110_45290"/>
<proteinExistence type="predicted"/>
<evidence type="ECO:0000313" key="4">
    <source>
        <dbReference type="Proteomes" id="UP000317178"/>
    </source>
</evidence>
<dbReference type="RefSeq" id="WP_144999232.1">
    <property type="nucleotide sequence ID" value="NZ_CP036281.1"/>
</dbReference>
<dbReference type="AlphaFoldDB" id="A0A518CU72"/>
<evidence type="ECO:0000256" key="1">
    <source>
        <dbReference type="SAM" id="MobiDB-lite"/>
    </source>
</evidence>
<name>A0A518CU72_9PLAN</name>
<protein>
    <submittedName>
        <fullName evidence="3">Uncharacterized protein</fullName>
    </submittedName>
</protein>
<dbReference type="EMBL" id="CP036281">
    <property type="protein sequence ID" value="QDU82767.1"/>
    <property type="molecule type" value="Genomic_DNA"/>
</dbReference>
<gene>
    <name evidence="3" type="ORF">Pla110_45290</name>
</gene>
<accession>A0A518CU72</accession>